<dbReference type="Proteomes" id="UP000596742">
    <property type="component" value="Unassembled WGS sequence"/>
</dbReference>
<feature type="transmembrane region" description="Helical" evidence="7">
    <location>
        <begin position="508"/>
        <end position="533"/>
    </location>
</feature>
<dbReference type="InterPro" id="IPR012496">
    <property type="entry name" value="TMC_dom"/>
</dbReference>
<proteinExistence type="inferred from homology"/>
<gene>
    <name evidence="9" type="ORF">MGAL_10B079427</name>
</gene>
<comment type="similarity">
    <text evidence="2">Belongs to the TMC family.</text>
</comment>
<keyword evidence="4 7" id="KW-1133">Transmembrane helix</keyword>
<keyword evidence="10" id="KW-1185">Reference proteome</keyword>
<name>A0A8B6BT97_MYTGA</name>
<evidence type="ECO:0000256" key="6">
    <source>
        <dbReference type="SAM" id="MobiDB-lite"/>
    </source>
</evidence>
<feature type="transmembrane region" description="Helical" evidence="7">
    <location>
        <begin position="344"/>
        <end position="367"/>
    </location>
</feature>
<dbReference type="Pfam" id="PF07810">
    <property type="entry name" value="TMC"/>
    <property type="match status" value="1"/>
</dbReference>
<protein>
    <recommendedName>
        <fullName evidence="8">TMC domain-containing protein</fullName>
    </recommendedName>
</protein>
<reference evidence="9" key="1">
    <citation type="submission" date="2018-11" db="EMBL/GenBank/DDBJ databases">
        <authorList>
            <person name="Alioto T."/>
            <person name="Alioto T."/>
        </authorList>
    </citation>
    <scope>NUCLEOTIDE SEQUENCE</scope>
</reference>
<feature type="domain" description="TMC" evidence="8">
    <location>
        <begin position="440"/>
        <end position="552"/>
    </location>
</feature>
<feature type="transmembrane region" description="Helical" evidence="7">
    <location>
        <begin position="302"/>
        <end position="324"/>
    </location>
</feature>
<sequence>LFKQSYERNIIILMTSKVNKEMKPERTDIRLKGYVPSHRILKHHNLEKILQEPEFTEKGFAGWRHRQTQRWNAFTQQVQNIAKILEPWAGSFKTVEGRFGTAIMNYFRFIRWLMFMNLYMMVIMMCVTLVPHLILTDSPFNVTISNKTIPCTKEYGKSIKNFTDTENIGNKIFDVLQGTGWMEQTVLFYGAYQNKTLLENEKTYNMSLAYLLATGGSFLISFFLIVRNTGKGIKQGVMNKDSTVNQYTNKVFCGGWDFCINDKKAAKRRHQNFLQELKGDLDTQRLVWRKQSLTLKDKIKLYLIRTAVNIFVITALGGSLYLIFYTNEKMLELQKNDSSKVNVIVEALIQYMPSITITLLNVVVPLIFNKLVTYEDYTPVFEIRITLLRIILLRLASLGILIGSLYRVIASPADSYRSDCGNQRWEVTDQNQQGTTSIKCWETYVGQQIYKLIILDFLVGVIITFVVEFPRRIIYKKFHSTNKLVNMVGQQEFDLPKVVLDIVYSQTLCWMGLFFCPLTPILGFLKCFVFFYVRKISLLTNCVQPVRPYRTSRSNSLFAAVLFLSFLLATIPLAYLIGRSILHNFKSNFLPDSRQIHFLPEEITMEITLIYTSLSKISIYTLRFFYTPRNEVAEVLTMGGGGGNSCSLFYNERESNQEPLFPKEANKINNKDLKRQTNAAVITSQDKTFTGRASKRTILRYETLMIKQCHLNVLRNWGKFYHRCENPENDPFQFLEEEKQPDTMEPHDSYLGYDKEPNIGGYNNGHHRRETSGNQVIPMEDYHDYPSHNTSIMGYDHVPDASSSQPQTLVVRNRKKSIKLEQIFDKLDQLDQLDGDDDQYFQRTRSKRRERSKTLKERKIERNASQKDSSLKTTKTLGERYAEMKNNEDVTARNLATLMRDSTLRKMNKLRHSKGSKTWKIQYHLKKLKVNMELQ</sequence>
<feature type="compositionally biased region" description="Polar residues" evidence="6">
    <location>
        <begin position="866"/>
        <end position="875"/>
    </location>
</feature>
<evidence type="ECO:0000256" key="5">
    <source>
        <dbReference type="ARBA" id="ARBA00023136"/>
    </source>
</evidence>
<comment type="caution">
    <text evidence="9">The sequence shown here is derived from an EMBL/GenBank/DDBJ whole genome shotgun (WGS) entry which is preliminary data.</text>
</comment>
<dbReference type="GO" id="GO:0005886">
    <property type="term" value="C:plasma membrane"/>
    <property type="evidence" value="ECO:0007669"/>
    <property type="project" value="InterPro"/>
</dbReference>
<comment type="subcellular location">
    <subcellularLocation>
        <location evidence="1">Membrane</location>
        <topology evidence="1">Multi-pass membrane protein</topology>
    </subcellularLocation>
</comment>
<dbReference type="PANTHER" id="PTHR23302">
    <property type="entry name" value="TRANSMEMBRANE CHANNEL-RELATED"/>
    <property type="match status" value="1"/>
</dbReference>
<feature type="transmembrane region" description="Helical" evidence="7">
    <location>
        <begin position="387"/>
        <end position="409"/>
    </location>
</feature>
<keyword evidence="5 7" id="KW-0472">Membrane</keyword>
<evidence type="ECO:0000313" key="10">
    <source>
        <dbReference type="Proteomes" id="UP000596742"/>
    </source>
</evidence>
<evidence type="ECO:0000256" key="3">
    <source>
        <dbReference type="ARBA" id="ARBA00022692"/>
    </source>
</evidence>
<organism evidence="9 10">
    <name type="scientific">Mytilus galloprovincialis</name>
    <name type="common">Mediterranean mussel</name>
    <dbReference type="NCBI Taxonomy" id="29158"/>
    <lineage>
        <taxon>Eukaryota</taxon>
        <taxon>Metazoa</taxon>
        <taxon>Spiralia</taxon>
        <taxon>Lophotrochozoa</taxon>
        <taxon>Mollusca</taxon>
        <taxon>Bivalvia</taxon>
        <taxon>Autobranchia</taxon>
        <taxon>Pteriomorphia</taxon>
        <taxon>Mytilida</taxon>
        <taxon>Mytiloidea</taxon>
        <taxon>Mytilidae</taxon>
        <taxon>Mytilinae</taxon>
        <taxon>Mytilus</taxon>
    </lineage>
</organism>
<feature type="non-terminal residue" evidence="9">
    <location>
        <position position="935"/>
    </location>
</feature>
<dbReference type="EMBL" id="UYJE01000607">
    <property type="protein sequence ID" value="VDH94583.1"/>
    <property type="molecule type" value="Genomic_DNA"/>
</dbReference>
<evidence type="ECO:0000256" key="7">
    <source>
        <dbReference type="SAM" id="Phobius"/>
    </source>
</evidence>
<dbReference type="OrthoDB" id="1936208at2759"/>
<evidence type="ECO:0000313" key="9">
    <source>
        <dbReference type="EMBL" id="VDH94583.1"/>
    </source>
</evidence>
<feature type="transmembrane region" description="Helical" evidence="7">
    <location>
        <begin position="557"/>
        <end position="577"/>
    </location>
</feature>
<feature type="transmembrane region" description="Helical" evidence="7">
    <location>
        <begin position="112"/>
        <end position="134"/>
    </location>
</feature>
<feature type="compositionally biased region" description="Basic and acidic residues" evidence="6">
    <location>
        <begin position="852"/>
        <end position="865"/>
    </location>
</feature>
<dbReference type="PANTHER" id="PTHR23302:SF24">
    <property type="entry name" value="TMC DOMAIN-CONTAINING PROTEIN"/>
    <property type="match status" value="1"/>
</dbReference>
<evidence type="ECO:0000259" key="8">
    <source>
        <dbReference type="Pfam" id="PF07810"/>
    </source>
</evidence>
<evidence type="ECO:0000256" key="2">
    <source>
        <dbReference type="ARBA" id="ARBA00006510"/>
    </source>
</evidence>
<keyword evidence="3 7" id="KW-0812">Transmembrane</keyword>
<dbReference type="InterPro" id="IPR038900">
    <property type="entry name" value="TMC"/>
</dbReference>
<feature type="transmembrane region" description="Helical" evidence="7">
    <location>
        <begin position="207"/>
        <end position="226"/>
    </location>
</feature>
<evidence type="ECO:0000256" key="4">
    <source>
        <dbReference type="ARBA" id="ARBA00022989"/>
    </source>
</evidence>
<accession>A0A8B6BT97</accession>
<feature type="region of interest" description="Disordered" evidence="6">
    <location>
        <begin position="841"/>
        <end position="875"/>
    </location>
</feature>
<evidence type="ECO:0000256" key="1">
    <source>
        <dbReference type="ARBA" id="ARBA00004141"/>
    </source>
</evidence>
<dbReference type="GO" id="GO:0008381">
    <property type="term" value="F:mechanosensitive monoatomic ion channel activity"/>
    <property type="evidence" value="ECO:0007669"/>
    <property type="project" value="TreeGrafter"/>
</dbReference>
<dbReference type="AlphaFoldDB" id="A0A8B6BT97"/>